<dbReference type="PANTHER" id="PTHR30273">
    <property type="entry name" value="PERIPLASMIC SIGNAL SENSOR AND SIGMA FACTOR ACTIVATOR FECR-RELATED"/>
    <property type="match status" value="1"/>
</dbReference>
<dbReference type="PANTHER" id="PTHR30273:SF2">
    <property type="entry name" value="PROTEIN FECR"/>
    <property type="match status" value="1"/>
</dbReference>
<feature type="domain" description="Protein FecR C-terminal" evidence="3">
    <location>
        <begin position="311"/>
        <end position="379"/>
    </location>
</feature>
<dbReference type="Gene3D" id="2.60.120.1440">
    <property type="match status" value="1"/>
</dbReference>
<sequence length="381" mass="42767">MSDKSKIAKEILERYRLGQSTEQERRLVEDWMDEYAKMDLPVDHTEVNRRLDAIWRKLSAERSKRRRMLLRITGVAASVALILGVWLLQRPVSSEDALPGSSSAQLDLSLSSKEQLGTTIRMSNGKEYTIDQISSAGEPLASGIVLKKNADGSLEFDTRNAKDKDLSKYINSISTPRGEQLKVVLSDGSLVWLNAESQIQFPGIFASDLREVSLSGEAYFEVEKDPRRPFFVNSKGQQIQVKGTKFNVKAYPEEAVTTTTLLSGSVDVLRRTAEKEEVIALVPDEQLRASARSMKKLKVQSSSVIAWTSGKFIFDDTPLHVILTDLARWYDVEIDSKELVRGVTFKGTLNKNEPIESILRKISLTESVNLTLKGRRIMVTQ</sequence>
<evidence type="ECO:0000256" key="1">
    <source>
        <dbReference type="SAM" id="Phobius"/>
    </source>
</evidence>
<organism evidence="4 5">
    <name type="scientific">Candidatus Sphingobacterium stercoripullorum</name>
    <dbReference type="NCBI Taxonomy" id="2838759"/>
    <lineage>
        <taxon>Bacteria</taxon>
        <taxon>Pseudomonadati</taxon>
        <taxon>Bacteroidota</taxon>
        <taxon>Sphingobacteriia</taxon>
        <taxon>Sphingobacteriales</taxon>
        <taxon>Sphingobacteriaceae</taxon>
        <taxon>Sphingobacterium</taxon>
    </lineage>
</organism>
<evidence type="ECO:0000313" key="5">
    <source>
        <dbReference type="Proteomes" id="UP000824156"/>
    </source>
</evidence>
<keyword evidence="1" id="KW-0812">Transmembrane</keyword>
<proteinExistence type="predicted"/>
<dbReference type="InterPro" id="IPR032508">
    <property type="entry name" value="FecR_C"/>
</dbReference>
<dbReference type="InterPro" id="IPR006860">
    <property type="entry name" value="FecR"/>
</dbReference>
<accession>A0A9D1W783</accession>
<keyword evidence="1" id="KW-0472">Membrane</keyword>
<evidence type="ECO:0000313" key="4">
    <source>
        <dbReference type="EMBL" id="HIX53733.1"/>
    </source>
</evidence>
<evidence type="ECO:0000259" key="3">
    <source>
        <dbReference type="Pfam" id="PF16344"/>
    </source>
</evidence>
<feature type="domain" description="FecR protein" evidence="2">
    <location>
        <begin position="173"/>
        <end position="266"/>
    </location>
</feature>
<gene>
    <name evidence="4" type="ORF">H9853_01800</name>
</gene>
<dbReference type="AlphaFoldDB" id="A0A9D1W783"/>
<dbReference type="EMBL" id="DXEZ01000050">
    <property type="protein sequence ID" value="HIX53733.1"/>
    <property type="molecule type" value="Genomic_DNA"/>
</dbReference>
<dbReference type="Pfam" id="PF04773">
    <property type="entry name" value="FecR"/>
    <property type="match status" value="1"/>
</dbReference>
<dbReference type="GO" id="GO:0016989">
    <property type="term" value="F:sigma factor antagonist activity"/>
    <property type="evidence" value="ECO:0007669"/>
    <property type="project" value="TreeGrafter"/>
</dbReference>
<feature type="transmembrane region" description="Helical" evidence="1">
    <location>
        <begin position="68"/>
        <end position="88"/>
    </location>
</feature>
<dbReference type="Gene3D" id="3.55.50.30">
    <property type="match status" value="1"/>
</dbReference>
<dbReference type="Proteomes" id="UP000824156">
    <property type="component" value="Unassembled WGS sequence"/>
</dbReference>
<evidence type="ECO:0000259" key="2">
    <source>
        <dbReference type="Pfam" id="PF04773"/>
    </source>
</evidence>
<comment type="caution">
    <text evidence="4">The sequence shown here is derived from an EMBL/GenBank/DDBJ whole genome shotgun (WGS) entry which is preliminary data.</text>
</comment>
<dbReference type="FunFam" id="2.60.120.1440:FF:000001">
    <property type="entry name" value="Putative anti-sigma factor"/>
    <property type="match status" value="1"/>
</dbReference>
<reference evidence="4" key="1">
    <citation type="journal article" date="2021" name="PeerJ">
        <title>Extensive microbial diversity within the chicken gut microbiome revealed by metagenomics and culture.</title>
        <authorList>
            <person name="Gilroy R."/>
            <person name="Ravi A."/>
            <person name="Getino M."/>
            <person name="Pursley I."/>
            <person name="Horton D.L."/>
            <person name="Alikhan N.F."/>
            <person name="Baker D."/>
            <person name="Gharbi K."/>
            <person name="Hall N."/>
            <person name="Watson M."/>
            <person name="Adriaenssens E.M."/>
            <person name="Foster-Nyarko E."/>
            <person name="Jarju S."/>
            <person name="Secka A."/>
            <person name="Antonio M."/>
            <person name="Oren A."/>
            <person name="Chaudhuri R.R."/>
            <person name="La Ragione R."/>
            <person name="Hildebrand F."/>
            <person name="Pallen M.J."/>
        </authorList>
    </citation>
    <scope>NUCLEOTIDE SEQUENCE</scope>
    <source>
        <strain evidence="4">1719</strain>
    </source>
</reference>
<protein>
    <submittedName>
        <fullName evidence="4">FecR domain-containing protein</fullName>
    </submittedName>
</protein>
<dbReference type="PIRSF" id="PIRSF018266">
    <property type="entry name" value="FecR"/>
    <property type="match status" value="1"/>
</dbReference>
<dbReference type="InterPro" id="IPR012373">
    <property type="entry name" value="Ferrdict_sens_TM"/>
</dbReference>
<dbReference type="Pfam" id="PF16344">
    <property type="entry name" value="FecR_C"/>
    <property type="match status" value="1"/>
</dbReference>
<reference evidence="4" key="2">
    <citation type="submission" date="2021-04" db="EMBL/GenBank/DDBJ databases">
        <authorList>
            <person name="Gilroy R."/>
        </authorList>
    </citation>
    <scope>NUCLEOTIDE SEQUENCE</scope>
    <source>
        <strain evidence="4">1719</strain>
    </source>
</reference>
<keyword evidence="1" id="KW-1133">Transmembrane helix</keyword>
<name>A0A9D1W783_9SPHI</name>